<protein>
    <submittedName>
        <fullName evidence="1">Uncharacterized protein</fullName>
    </submittedName>
</protein>
<dbReference type="Proteomes" id="UP000199322">
    <property type="component" value="Unassembled WGS sequence"/>
</dbReference>
<dbReference type="STRING" id="28234.SAMN04488588_1255"/>
<keyword evidence="3" id="KW-1185">Reference proteome</keyword>
<proteinExistence type="predicted"/>
<reference evidence="2 4" key="2">
    <citation type="submission" date="2019-04" db="EMBL/GenBank/DDBJ databases">
        <title>Draft genome sequence data and analysis of a Fermenting Bacterium, Geotoga petraea strain HO-Geo1, isolated from heavy-oil petroleum reservoir in Russia.</title>
        <authorList>
            <person name="Grouzdev D.S."/>
            <person name="Semenova E.M."/>
            <person name="Sokolova D.S."/>
            <person name="Tourova T.P."/>
            <person name="Poltaraus A.B."/>
            <person name="Nazina T.N."/>
        </authorList>
    </citation>
    <scope>NUCLEOTIDE SEQUENCE [LARGE SCALE GENOMIC DNA]</scope>
    <source>
        <strain evidence="2 4">HO-Geo1</strain>
    </source>
</reference>
<evidence type="ECO:0000313" key="3">
    <source>
        <dbReference type="Proteomes" id="UP000199322"/>
    </source>
</evidence>
<reference evidence="1 3" key="1">
    <citation type="submission" date="2016-10" db="EMBL/GenBank/DDBJ databases">
        <authorList>
            <person name="de Groot N.N."/>
        </authorList>
    </citation>
    <scope>NUCLEOTIDE SEQUENCE [LARGE SCALE GENOMIC DNA]</scope>
    <source>
        <strain evidence="1 3">WG14</strain>
    </source>
</reference>
<gene>
    <name evidence="2" type="ORF">E4650_06995</name>
    <name evidence="1" type="ORF">SAMN04488588_1255</name>
</gene>
<dbReference type="RefSeq" id="WP_091403705.1">
    <property type="nucleotide sequence ID" value="NZ_FMYV01000004.1"/>
</dbReference>
<organism evidence="1 3">
    <name type="scientific">Geotoga petraea</name>
    <dbReference type="NCBI Taxonomy" id="28234"/>
    <lineage>
        <taxon>Bacteria</taxon>
        <taxon>Thermotogati</taxon>
        <taxon>Thermotogota</taxon>
        <taxon>Thermotogae</taxon>
        <taxon>Petrotogales</taxon>
        <taxon>Petrotogaceae</taxon>
        <taxon>Geotoga</taxon>
    </lineage>
</organism>
<dbReference type="EMBL" id="SRME01000004">
    <property type="protein sequence ID" value="TGG87486.1"/>
    <property type="molecule type" value="Genomic_DNA"/>
</dbReference>
<accession>A0A1G6M7H6</accession>
<dbReference type="OrthoDB" id="47867at2"/>
<dbReference type="Proteomes" id="UP000297288">
    <property type="component" value="Unassembled WGS sequence"/>
</dbReference>
<evidence type="ECO:0000313" key="1">
    <source>
        <dbReference type="EMBL" id="SDC51297.1"/>
    </source>
</evidence>
<dbReference type="EMBL" id="FMYV01000004">
    <property type="protein sequence ID" value="SDC51297.1"/>
    <property type="molecule type" value="Genomic_DNA"/>
</dbReference>
<evidence type="ECO:0000313" key="4">
    <source>
        <dbReference type="Proteomes" id="UP000297288"/>
    </source>
</evidence>
<sequence length="76" mass="8737">MNLQEITNYIKNKPFSSLFEIKEKFNLSDQQINILIPFISSMGISINKLTMEDCDSCSIKKYCTKNSCEIKGDLHV</sequence>
<name>A0A1G6M7H6_9BACT</name>
<evidence type="ECO:0000313" key="2">
    <source>
        <dbReference type="EMBL" id="TGG87486.1"/>
    </source>
</evidence>
<dbReference type="AlphaFoldDB" id="A0A1G6M7H6"/>